<proteinExistence type="predicted"/>
<dbReference type="InParanoid" id="G4VLC2"/>
<reference evidence="2" key="2">
    <citation type="submission" date="2018-12" db="UniProtKB">
        <authorList>
            <consortium name="WormBaseParasite"/>
        </authorList>
    </citation>
    <scope>IDENTIFICATION</scope>
    <source>
        <strain evidence="2">Puerto Rican</strain>
    </source>
</reference>
<dbReference type="GeneID" id="8353397"/>
<dbReference type="OrthoDB" id="6243116at2759"/>
<dbReference type="KEGG" id="smm:Smp_162290"/>
<keyword evidence="1" id="KW-1185">Reference proteome</keyword>
<dbReference type="HOGENOM" id="CLU_632109_0_0_1"/>
<dbReference type="RefSeq" id="XP_018652876.1">
    <property type="nucleotide sequence ID" value="XM_018797878.1"/>
</dbReference>
<dbReference type="AlphaFoldDB" id="G4VLC2"/>
<dbReference type="Proteomes" id="UP000008854">
    <property type="component" value="Unassembled WGS sequence"/>
</dbReference>
<name>G4VLC2_SCHMA</name>
<dbReference type="WBParaSite" id="Smp_162290.1">
    <property type="protein sequence ID" value="Smp_162290.1"/>
    <property type="gene ID" value="Smp_162290"/>
</dbReference>
<evidence type="ECO:0000313" key="2">
    <source>
        <dbReference type="WBParaSite" id="Smp_162290.1"/>
    </source>
</evidence>
<organism evidence="1 2">
    <name type="scientific">Schistosoma mansoni</name>
    <name type="common">Blood fluke</name>
    <dbReference type="NCBI Taxonomy" id="6183"/>
    <lineage>
        <taxon>Eukaryota</taxon>
        <taxon>Metazoa</taxon>
        <taxon>Spiralia</taxon>
        <taxon>Lophotrochozoa</taxon>
        <taxon>Platyhelminthes</taxon>
        <taxon>Trematoda</taxon>
        <taxon>Digenea</taxon>
        <taxon>Strigeidida</taxon>
        <taxon>Schistosomatoidea</taxon>
        <taxon>Schistosomatidae</taxon>
        <taxon>Schistosoma</taxon>
    </lineage>
</organism>
<sequence>MITETLKEEDIDSCECDEKLSEEKISMEDNTDDDDNDYKLALEKLWGKEIANYFLNPNIQKSIKQLNDKYYLIGGYPNGMLHGSRIPFNYELKPWLLNIPHSNMKQSGSPTTSKVPNIIDLLKYHLGSNYSAQYLWNLLRYKSYEQLINYEKQLSHEDYNTYASFTYEYVLSKKQKPPLCDFIRHNPSNSLIHIMKQLKSSSIKKQLHQMNISTLWANRNQDQFRILSYQQDLKDTIKTMATNNFYSSSSSSLLNNQMNQKQVNELISLYPILKDKHNETFIDNDLQPLENYFPDYPEIQASIKKESKLPNLKTTTKKATKPLNHLSFWHANQPIKYPNKTEIKYQSINNKQEKLSYQPKSPREQLDLSISNSSNNKKLQPLCWSDLFENNKQKNYSKFNELFTPLPSDNSRSHSIYPSFVKKTLWKPSKAIVS</sequence>
<dbReference type="CTD" id="8353397"/>
<reference evidence="1" key="1">
    <citation type="journal article" date="2012" name="PLoS Negl. Trop. Dis.">
        <title>A systematically improved high quality genome and transcriptome of the human blood fluke Schistosoma mansoni.</title>
        <authorList>
            <person name="Protasio A.V."/>
            <person name="Tsai I.J."/>
            <person name="Babbage A."/>
            <person name="Nichol S."/>
            <person name="Hunt M."/>
            <person name="Aslett M.A."/>
            <person name="De Silva N."/>
            <person name="Velarde G.S."/>
            <person name="Anderson T.J."/>
            <person name="Clark R.C."/>
            <person name="Davidson C."/>
            <person name="Dillon G.P."/>
            <person name="Holroyd N.E."/>
            <person name="LoVerde P.T."/>
            <person name="Lloyd C."/>
            <person name="McQuillan J."/>
            <person name="Oliveira G."/>
            <person name="Otto T.D."/>
            <person name="Parker-Manuel S.J."/>
            <person name="Quail M.A."/>
            <person name="Wilson R.A."/>
            <person name="Zerlotini A."/>
            <person name="Dunne D.W."/>
            <person name="Berriman M."/>
        </authorList>
    </citation>
    <scope>NUCLEOTIDE SEQUENCE [LARGE SCALE GENOMIC DNA]</scope>
    <source>
        <strain evidence="1">Puerto Rican</strain>
    </source>
</reference>
<evidence type="ECO:0000313" key="1">
    <source>
        <dbReference type="Proteomes" id="UP000008854"/>
    </source>
</evidence>
<protein>
    <submittedName>
        <fullName evidence="2">GYF domain-containing protein</fullName>
    </submittedName>
</protein>
<accession>G4VLC2</accession>
<dbReference type="PhylomeDB" id="G4VLC2"/>